<dbReference type="HOGENOM" id="CLU_028595_0_0_7"/>
<dbReference type="KEGG" id="mxa:MXAN_1896"/>
<gene>
    <name evidence="7" type="ordered locus">MXAN_1896</name>
</gene>
<evidence type="ECO:0000313" key="7">
    <source>
        <dbReference type="EMBL" id="ABF91479.1"/>
    </source>
</evidence>
<reference evidence="7 8" key="1">
    <citation type="journal article" date="2006" name="Proc. Natl. Acad. Sci. U.S.A.">
        <title>Evolution of sensory complexity recorded in a myxobacterial genome.</title>
        <authorList>
            <person name="Goldman B.S."/>
            <person name="Nierman W.C."/>
            <person name="Kaiser D."/>
            <person name="Slater S.C."/>
            <person name="Durkin A.S."/>
            <person name="Eisen J.A."/>
            <person name="Ronning C.M."/>
            <person name="Barbazuk W.B."/>
            <person name="Blanchard M."/>
            <person name="Field C."/>
            <person name="Halling C."/>
            <person name="Hinkle G."/>
            <person name="Iartchuk O."/>
            <person name="Kim H.S."/>
            <person name="Mackenzie C."/>
            <person name="Madupu R."/>
            <person name="Miller N."/>
            <person name="Shvartsbeyn A."/>
            <person name="Sullivan S.A."/>
            <person name="Vaudin M."/>
            <person name="Wiegand R."/>
            <person name="Kaplan H.B."/>
        </authorList>
    </citation>
    <scope>NUCLEOTIDE SEQUENCE [LARGE SCALE GENOMIC DNA]</scope>
    <source>
        <strain evidence="8">DK1622</strain>
    </source>
</reference>
<evidence type="ECO:0000256" key="4">
    <source>
        <dbReference type="ARBA" id="ARBA00022840"/>
    </source>
</evidence>
<organism evidence="7 8">
    <name type="scientific">Myxococcus xanthus (strain DK1622)</name>
    <dbReference type="NCBI Taxonomy" id="246197"/>
    <lineage>
        <taxon>Bacteria</taxon>
        <taxon>Pseudomonadati</taxon>
        <taxon>Myxococcota</taxon>
        <taxon>Myxococcia</taxon>
        <taxon>Myxococcales</taxon>
        <taxon>Cystobacterineae</taxon>
        <taxon>Myxococcaceae</taxon>
        <taxon>Myxococcus</taxon>
    </lineage>
</organism>
<dbReference type="GO" id="GO:0005524">
    <property type="term" value="F:ATP binding"/>
    <property type="evidence" value="ECO:0007669"/>
    <property type="project" value="UniProtKB-KW"/>
</dbReference>
<dbReference type="OrthoDB" id="5524425at2"/>
<evidence type="ECO:0000256" key="2">
    <source>
        <dbReference type="ARBA" id="ARBA00022741"/>
    </source>
</evidence>
<keyword evidence="2" id="KW-0547">Nucleotide-binding</keyword>
<dbReference type="STRING" id="246197.MXAN_1896"/>
<keyword evidence="8" id="KW-1185">Reference proteome</keyword>
<dbReference type="PANTHER" id="PTHR43289">
    <property type="entry name" value="MITOGEN-ACTIVATED PROTEIN KINASE KINASE KINASE 20-RELATED"/>
    <property type="match status" value="1"/>
</dbReference>
<sequence length="662" mass="70534">MRDNGPPAVLSPGDSVMGYTVVRQLDRGGFGTVYLATNGGQPCALKLVERQRVEGRVEKEISILLRLTHPNVVGIRGFTYWQAEQRDFALIFMEYVEGRKLSAWVKEENPSARRIAKVTLDMARALEASHEAGVVHRDVKDANVMVRDADGLAVLVDYGIGDYAGAPSGITQSMLPPGTMEYRPPEAWLFLQKKYFGKKVGARYVSAPSDDMWALGTVLYRLLTARLPFDSGSEAEYVQAVIGRTPVPPHHVNRFVPERLGMLCMRLLEKDPAARPDASTVCAALEALLSGAEGEAWDTPLFDAYGPNSATTENEGKVDKLARWAKRPLRQMRRGKAPGPELPEVPGEGRPAALPPEAPLVPAATRPVEAQLPGLALEAGVGAESAMEADGALEAALVAPVVEAGRPSVLARLRLGRVLGAGLLAMTLASGAYFSLRTDSPQPQAVTGQEVAPYIEKPQAAPAAAPTGPEATPAAVAPPATLPEVTATVTTTKSDSPTSPPVPAKKATRSVSSALATTALCATFACTGAQVRPPPEPEDCPEGAVETMAKLGVKVGYSHPGGFPIKGESRVISVREGPTQIRMYGKWGKLGDGTVFTGRLILGDRVYGRLTRARTREGTFPVCLEVLSTGGARGLELESGGNDSSKIRVWSDLEVRAVREFE</sequence>
<dbReference type="Proteomes" id="UP000002402">
    <property type="component" value="Chromosome"/>
</dbReference>
<evidence type="ECO:0000259" key="6">
    <source>
        <dbReference type="PROSITE" id="PS50011"/>
    </source>
</evidence>
<dbReference type="CDD" id="cd14014">
    <property type="entry name" value="STKc_PknB_like"/>
    <property type="match status" value="1"/>
</dbReference>
<dbReference type="Gene3D" id="1.10.510.10">
    <property type="entry name" value="Transferase(Phosphotransferase) domain 1"/>
    <property type="match status" value="1"/>
</dbReference>
<dbReference type="SUPFAM" id="SSF56112">
    <property type="entry name" value="Protein kinase-like (PK-like)"/>
    <property type="match status" value="1"/>
</dbReference>
<dbReference type="GeneID" id="41359311"/>
<name>Q1DB32_MYXXD</name>
<dbReference type="Pfam" id="PF00069">
    <property type="entry name" value="Pkinase"/>
    <property type="match status" value="1"/>
</dbReference>
<dbReference type="InterPro" id="IPR000719">
    <property type="entry name" value="Prot_kinase_dom"/>
</dbReference>
<accession>Q1DB32</accession>
<evidence type="ECO:0000256" key="5">
    <source>
        <dbReference type="SAM" id="MobiDB-lite"/>
    </source>
</evidence>
<feature type="compositionally biased region" description="Low complexity" evidence="5">
    <location>
        <begin position="488"/>
        <end position="497"/>
    </location>
</feature>
<dbReference type="Gene3D" id="3.30.200.20">
    <property type="entry name" value="Phosphorylase Kinase, domain 1"/>
    <property type="match status" value="1"/>
</dbReference>
<feature type="region of interest" description="Disordered" evidence="5">
    <location>
        <begin position="488"/>
        <end position="509"/>
    </location>
</feature>
<dbReference type="PROSITE" id="PS50011">
    <property type="entry name" value="PROTEIN_KINASE_DOM"/>
    <property type="match status" value="1"/>
</dbReference>
<dbReference type="RefSeq" id="WP_011551997.1">
    <property type="nucleotide sequence ID" value="NC_008095.1"/>
</dbReference>
<dbReference type="PROSITE" id="PS00108">
    <property type="entry name" value="PROTEIN_KINASE_ST"/>
    <property type="match status" value="1"/>
</dbReference>
<keyword evidence="7" id="KW-0723">Serine/threonine-protein kinase</keyword>
<dbReference type="SMART" id="SM00220">
    <property type="entry name" value="S_TKc"/>
    <property type="match status" value="1"/>
</dbReference>
<keyword evidence="3 7" id="KW-0418">Kinase</keyword>
<dbReference type="InterPro" id="IPR011009">
    <property type="entry name" value="Kinase-like_dom_sf"/>
</dbReference>
<evidence type="ECO:0000313" key="8">
    <source>
        <dbReference type="Proteomes" id="UP000002402"/>
    </source>
</evidence>
<dbReference type="PANTHER" id="PTHR43289:SF6">
    <property type="entry name" value="SERINE_THREONINE-PROTEIN KINASE NEKL-3"/>
    <property type="match status" value="1"/>
</dbReference>
<dbReference type="AlphaFoldDB" id="Q1DB32"/>
<protein>
    <submittedName>
        <fullName evidence="7">Serine/threonine protein kinase</fullName>
    </submittedName>
</protein>
<dbReference type="EMBL" id="CP000113">
    <property type="protein sequence ID" value="ABF91479.1"/>
    <property type="molecule type" value="Genomic_DNA"/>
</dbReference>
<evidence type="ECO:0000256" key="1">
    <source>
        <dbReference type="ARBA" id="ARBA00022679"/>
    </source>
</evidence>
<dbReference type="GO" id="GO:0004674">
    <property type="term" value="F:protein serine/threonine kinase activity"/>
    <property type="evidence" value="ECO:0007669"/>
    <property type="project" value="UniProtKB-KW"/>
</dbReference>
<feature type="domain" description="Protein kinase" evidence="6">
    <location>
        <begin position="19"/>
        <end position="289"/>
    </location>
</feature>
<dbReference type="eggNOG" id="COG0515">
    <property type="taxonomic scope" value="Bacteria"/>
</dbReference>
<dbReference type="InterPro" id="IPR008271">
    <property type="entry name" value="Ser/Thr_kinase_AS"/>
</dbReference>
<dbReference type="EnsemblBacteria" id="ABF91479">
    <property type="protein sequence ID" value="ABF91479"/>
    <property type="gene ID" value="MXAN_1896"/>
</dbReference>
<evidence type="ECO:0000256" key="3">
    <source>
        <dbReference type="ARBA" id="ARBA00022777"/>
    </source>
</evidence>
<keyword evidence="1" id="KW-0808">Transferase</keyword>
<keyword evidence="4" id="KW-0067">ATP-binding</keyword>
<proteinExistence type="predicted"/>